<evidence type="ECO:0000259" key="7">
    <source>
        <dbReference type="Pfam" id="PF02770"/>
    </source>
</evidence>
<dbReference type="EMBL" id="JASCIQ010000007">
    <property type="protein sequence ID" value="MDI3404004.1"/>
    <property type="molecule type" value="Genomic_DNA"/>
</dbReference>
<name>A0ABT6S801_9ACTN</name>
<dbReference type="InterPro" id="IPR009075">
    <property type="entry name" value="AcylCo_DH/oxidase_C"/>
</dbReference>
<dbReference type="GO" id="GO:0016491">
    <property type="term" value="F:oxidoreductase activity"/>
    <property type="evidence" value="ECO:0007669"/>
    <property type="project" value="UniProtKB-KW"/>
</dbReference>
<dbReference type="Gene3D" id="2.40.110.10">
    <property type="entry name" value="Butyryl-CoA Dehydrogenase, subunit A, domain 2"/>
    <property type="match status" value="1"/>
</dbReference>
<dbReference type="EC" id="1.-.-.-" evidence="9"/>
<keyword evidence="3 5" id="KW-0285">Flavoprotein</keyword>
<comment type="cofactor">
    <cofactor evidence="1 5">
        <name>FAD</name>
        <dbReference type="ChEBI" id="CHEBI:57692"/>
    </cofactor>
</comment>
<evidence type="ECO:0000256" key="2">
    <source>
        <dbReference type="ARBA" id="ARBA00009347"/>
    </source>
</evidence>
<dbReference type="Gene3D" id="1.10.540.10">
    <property type="entry name" value="Acyl-CoA dehydrogenase/oxidase, N-terminal domain"/>
    <property type="match status" value="1"/>
</dbReference>
<dbReference type="PIRSF" id="PIRSF016578">
    <property type="entry name" value="HsaA"/>
    <property type="match status" value="1"/>
</dbReference>
<dbReference type="InterPro" id="IPR013786">
    <property type="entry name" value="AcylCoA_DH/ox_N"/>
</dbReference>
<gene>
    <name evidence="9" type="ORF">QIS96_09235</name>
</gene>
<dbReference type="Proteomes" id="UP001223978">
    <property type="component" value="Unassembled WGS sequence"/>
</dbReference>
<evidence type="ECO:0000256" key="3">
    <source>
        <dbReference type="ARBA" id="ARBA00022630"/>
    </source>
</evidence>
<dbReference type="InterPro" id="IPR037069">
    <property type="entry name" value="AcylCoA_DH/ox_N_sf"/>
</dbReference>
<evidence type="ECO:0000259" key="8">
    <source>
        <dbReference type="Pfam" id="PF02771"/>
    </source>
</evidence>
<sequence>MGNYFTTRFHHRLRDDVRGFAERHIKPRIPAMEAARSVQHELSRLIARQGWIGATIAREHGGMGAGHLAKTIIIEELSRVSGAMGAMAQASQLGVAKIVHFGSDAQKKTWLPAISSGDCLPTIAVTEPESGGHVLGMTASAVRDGDDYILNGRKVYVGNSHVGDLHGVVVRTGPGSKGLTAFLVESDRPGFSLGKQRETMGLHGFSFGELRFDNCRVPAANRLGEEGDGLSVAYSSSVLYGRANLTAVSLGIHQAILEETARFCAERERYGKPLSELPNIKLKLGQIQSRLMTARLAAYHAVHLLDQGESCDAELMNAKLVNVESALDSARNAMEIHAAAGLFTDRPIERYLRDAHHIFAPAGTSDVQLLRLAEVALGSAKGSWSERLSSLVRTEEEPQLADHLTQKHRTAVYH</sequence>
<feature type="domain" description="Acyl-CoA dehydrogenase/oxidase C-terminal" evidence="6">
    <location>
        <begin position="227"/>
        <end position="376"/>
    </location>
</feature>
<comment type="similarity">
    <text evidence="2 5">Belongs to the acyl-CoA dehydrogenase family.</text>
</comment>
<evidence type="ECO:0000256" key="1">
    <source>
        <dbReference type="ARBA" id="ARBA00001974"/>
    </source>
</evidence>
<evidence type="ECO:0000259" key="6">
    <source>
        <dbReference type="Pfam" id="PF00441"/>
    </source>
</evidence>
<organism evidence="9 10">
    <name type="scientific">Streptomyces cavernicola</name>
    <dbReference type="NCBI Taxonomy" id="3043613"/>
    <lineage>
        <taxon>Bacteria</taxon>
        <taxon>Bacillati</taxon>
        <taxon>Actinomycetota</taxon>
        <taxon>Actinomycetes</taxon>
        <taxon>Kitasatosporales</taxon>
        <taxon>Streptomycetaceae</taxon>
        <taxon>Streptomyces</taxon>
    </lineage>
</organism>
<accession>A0ABT6S801</accession>
<feature type="domain" description="Acyl-CoA dehydrogenase/oxidase N-terminal" evidence="8">
    <location>
        <begin position="10"/>
        <end position="118"/>
    </location>
</feature>
<dbReference type="Pfam" id="PF02770">
    <property type="entry name" value="Acyl-CoA_dh_M"/>
    <property type="match status" value="1"/>
</dbReference>
<evidence type="ECO:0000256" key="4">
    <source>
        <dbReference type="ARBA" id="ARBA00022827"/>
    </source>
</evidence>
<keyword evidence="10" id="KW-1185">Reference proteome</keyword>
<evidence type="ECO:0000256" key="5">
    <source>
        <dbReference type="RuleBase" id="RU362125"/>
    </source>
</evidence>
<dbReference type="PANTHER" id="PTHR43884">
    <property type="entry name" value="ACYL-COA DEHYDROGENASE"/>
    <property type="match status" value="1"/>
</dbReference>
<keyword evidence="5 9" id="KW-0560">Oxidoreductase</keyword>
<keyword evidence="4 5" id="KW-0274">FAD</keyword>
<feature type="domain" description="Acyl-CoA oxidase/dehydrogenase middle" evidence="7">
    <location>
        <begin position="123"/>
        <end position="215"/>
    </location>
</feature>
<dbReference type="PANTHER" id="PTHR43884:SF12">
    <property type="entry name" value="ISOVALERYL-COA DEHYDROGENASE, MITOCHONDRIAL-RELATED"/>
    <property type="match status" value="1"/>
</dbReference>
<dbReference type="InterPro" id="IPR046373">
    <property type="entry name" value="Acyl-CoA_Oxase/DH_mid-dom_sf"/>
</dbReference>
<dbReference type="SUPFAM" id="SSF56645">
    <property type="entry name" value="Acyl-CoA dehydrogenase NM domain-like"/>
    <property type="match status" value="1"/>
</dbReference>
<reference evidence="9 10" key="1">
    <citation type="submission" date="2023-05" db="EMBL/GenBank/DDBJ databases">
        <title>Draft genome sequence of Streptomyces sp. B-S-A6 isolated from a cave soil in Thailand.</title>
        <authorList>
            <person name="Chamroensaksri N."/>
            <person name="Muangham S."/>
        </authorList>
    </citation>
    <scope>NUCLEOTIDE SEQUENCE [LARGE SCALE GENOMIC DNA]</scope>
    <source>
        <strain evidence="9 10">B-S-A6</strain>
    </source>
</reference>
<proteinExistence type="inferred from homology"/>
<dbReference type="Pfam" id="PF00441">
    <property type="entry name" value="Acyl-CoA_dh_1"/>
    <property type="match status" value="1"/>
</dbReference>
<dbReference type="Gene3D" id="1.20.140.10">
    <property type="entry name" value="Butyryl-CoA Dehydrogenase, subunit A, domain 3"/>
    <property type="match status" value="1"/>
</dbReference>
<dbReference type="SUPFAM" id="SSF47203">
    <property type="entry name" value="Acyl-CoA dehydrogenase C-terminal domain-like"/>
    <property type="match status" value="1"/>
</dbReference>
<dbReference type="InterPro" id="IPR036250">
    <property type="entry name" value="AcylCo_DH-like_C"/>
</dbReference>
<dbReference type="Pfam" id="PF02771">
    <property type="entry name" value="Acyl-CoA_dh_N"/>
    <property type="match status" value="1"/>
</dbReference>
<evidence type="ECO:0000313" key="9">
    <source>
        <dbReference type="EMBL" id="MDI3404004.1"/>
    </source>
</evidence>
<dbReference type="InterPro" id="IPR009100">
    <property type="entry name" value="AcylCoA_DH/oxidase_NM_dom_sf"/>
</dbReference>
<comment type="caution">
    <text evidence="9">The sequence shown here is derived from an EMBL/GenBank/DDBJ whole genome shotgun (WGS) entry which is preliminary data.</text>
</comment>
<evidence type="ECO:0000313" key="10">
    <source>
        <dbReference type="Proteomes" id="UP001223978"/>
    </source>
</evidence>
<dbReference type="InterPro" id="IPR006091">
    <property type="entry name" value="Acyl-CoA_Oxase/DH_mid-dom"/>
</dbReference>
<dbReference type="RefSeq" id="WP_282541950.1">
    <property type="nucleotide sequence ID" value="NZ_JASCIQ010000007.1"/>
</dbReference>
<protein>
    <submittedName>
        <fullName evidence="9">Acyl-CoA dehydrogenase family protein</fullName>
        <ecNumber evidence="9">1.-.-.-</ecNumber>
    </submittedName>
</protein>